<keyword evidence="4" id="KW-0597">Phosphoprotein</keyword>
<dbReference type="InterPro" id="IPR005467">
    <property type="entry name" value="His_kinase_dom"/>
</dbReference>
<dbReference type="SMART" id="SM00387">
    <property type="entry name" value="HATPase_c"/>
    <property type="match status" value="1"/>
</dbReference>
<gene>
    <name evidence="12" type="ORF">EV675_2222</name>
</gene>
<accession>A0A4Q7NMI9</accession>
<protein>
    <recommendedName>
        <fullName evidence="3">histidine kinase</fullName>
        <ecNumber evidence="3">2.7.13.3</ecNumber>
    </recommendedName>
</protein>
<dbReference type="Gene3D" id="1.10.287.130">
    <property type="match status" value="1"/>
</dbReference>
<comment type="caution">
    <text evidence="12">The sequence shown here is derived from an EMBL/GenBank/DDBJ whole genome shotgun (WGS) entry which is preliminary data.</text>
</comment>
<dbReference type="Pfam" id="PF00512">
    <property type="entry name" value="HisKA"/>
    <property type="match status" value="1"/>
</dbReference>
<dbReference type="OrthoDB" id="9809567at2"/>
<sequence>MNRRSLLVRLGCAAALMILLALAAGGAGLTLIFDRQMERRAVAELSLYLKALAAQVRLDADGTMGLEATPSDPRFEQPYGGLYWQIDGPGRQQLRSRSLWDEALPTVDTPPGRPLRARWIDGPERSRLLSVERTIVLDDTATDTKVHLLVALDRADLQAERRSFLSLLVPSLVGLGLLLIIAMAGFIHLALRPFRDLQAHLQAVRSGHGRELPRGVPDEVQPVVDELNRLLAFHDASLERARTQAGDLAHGLKTPLAVMGAAARRARDGGQAALADEIDEQVGAMRRQVDRTLARARAGMAAALGYRSTPVGDAVNKTLRALQTLPGAQSLDWDAEVAPGLCFAGDEGDLMEILGNLLDNARKWAHGQIRLVAREAGARDWTLVIEDDGPGLPEDEALRIERGRRWDESRPGTGFGLAIARDLVEAYRGVIGFSRSPDLGGLRVSITLPGHQKKE</sequence>
<dbReference type="InterPro" id="IPR003594">
    <property type="entry name" value="HATPase_dom"/>
</dbReference>
<dbReference type="SUPFAM" id="SSF47384">
    <property type="entry name" value="Homodimeric domain of signal transducing histidine kinase"/>
    <property type="match status" value="1"/>
</dbReference>
<dbReference type="RefSeq" id="WP_130357302.1">
    <property type="nucleotide sequence ID" value="NZ_SGXC01000001.1"/>
</dbReference>
<feature type="transmembrane region" description="Helical" evidence="10">
    <location>
        <begin position="6"/>
        <end position="33"/>
    </location>
</feature>
<evidence type="ECO:0000256" key="3">
    <source>
        <dbReference type="ARBA" id="ARBA00012438"/>
    </source>
</evidence>
<dbReference type="InterPro" id="IPR036097">
    <property type="entry name" value="HisK_dim/P_sf"/>
</dbReference>
<evidence type="ECO:0000256" key="9">
    <source>
        <dbReference type="ARBA" id="ARBA00023136"/>
    </source>
</evidence>
<evidence type="ECO:0000256" key="6">
    <source>
        <dbReference type="ARBA" id="ARBA00022692"/>
    </source>
</evidence>
<keyword evidence="6 10" id="KW-0812">Transmembrane</keyword>
<dbReference type="Pfam" id="PF02518">
    <property type="entry name" value="HATPase_c"/>
    <property type="match status" value="1"/>
</dbReference>
<reference evidence="12 13" key="1">
    <citation type="submission" date="2019-02" db="EMBL/GenBank/DDBJ databases">
        <title>Genomic Encyclopedia of Type Strains, Phase IV (KMG-IV): sequencing the most valuable type-strain genomes for metagenomic binning, comparative biology and taxonomic classification.</title>
        <authorList>
            <person name="Goeker M."/>
        </authorList>
    </citation>
    <scope>NUCLEOTIDE SEQUENCE [LARGE SCALE GENOMIC DNA]</scope>
    <source>
        <strain evidence="12 13">K24</strain>
    </source>
</reference>
<evidence type="ECO:0000259" key="11">
    <source>
        <dbReference type="PROSITE" id="PS50109"/>
    </source>
</evidence>
<evidence type="ECO:0000256" key="4">
    <source>
        <dbReference type="ARBA" id="ARBA00022553"/>
    </source>
</evidence>
<keyword evidence="8 10" id="KW-1133">Transmembrane helix</keyword>
<dbReference type="EC" id="2.7.13.3" evidence="3"/>
<dbReference type="Proteomes" id="UP000292445">
    <property type="component" value="Unassembled WGS sequence"/>
</dbReference>
<evidence type="ECO:0000256" key="5">
    <source>
        <dbReference type="ARBA" id="ARBA00022679"/>
    </source>
</evidence>
<proteinExistence type="predicted"/>
<evidence type="ECO:0000256" key="8">
    <source>
        <dbReference type="ARBA" id="ARBA00022989"/>
    </source>
</evidence>
<feature type="domain" description="Histidine kinase" evidence="11">
    <location>
        <begin position="247"/>
        <end position="452"/>
    </location>
</feature>
<dbReference type="AlphaFoldDB" id="A0A4Q7NMI9"/>
<feature type="transmembrane region" description="Helical" evidence="10">
    <location>
        <begin position="164"/>
        <end position="191"/>
    </location>
</feature>
<organism evidence="12 13">
    <name type="scientific">Pigmentiphaga kullae</name>
    <dbReference type="NCBI Taxonomy" id="151784"/>
    <lineage>
        <taxon>Bacteria</taxon>
        <taxon>Pseudomonadati</taxon>
        <taxon>Pseudomonadota</taxon>
        <taxon>Betaproteobacteria</taxon>
        <taxon>Burkholderiales</taxon>
        <taxon>Alcaligenaceae</taxon>
        <taxon>Pigmentiphaga</taxon>
    </lineage>
</organism>
<comment type="catalytic activity">
    <reaction evidence="1">
        <text>ATP + protein L-histidine = ADP + protein N-phospho-L-histidine.</text>
        <dbReference type="EC" id="2.7.13.3"/>
    </reaction>
</comment>
<evidence type="ECO:0000256" key="2">
    <source>
        <dbReference type="ARBA" id="ARBA00004370"/>
    </source>
</evidence>
<dbReference type="GO" id="GO:0000155">
    <property type="term" value="F:phosphorelay sensor kinase activity"/>
    <property type="evidence" value="ECO:0007669"/>
    <property type="project" value="InterPro"/>
</dbReference>
<keyword evidence="9 10" id="KW-0472">Membrane</keyword>
<dbReference type="SMART" id="SM00388">
    <property type="entry name" value="HisKA"/>
    <property type="match status" value="1"/>
</dbReference>
<dbReference type="InterPro" id="IPR036890">
    <property type="entry name" value="HATPase_C_sf"/>
</dbReference>
<dbReference type="PROSITE" id="PS50109">
    <property type="entry name" value="HIS_KIN"/>
    <property type="match status" value="1"/>
</dbReference>
<dbReference type="SUPFAM" id="SSF55874">
    <property type="entry name" value="ATPase domain of HSP90 chaperone/DNA topoisomerase II/histidine kinase"/>
    <property type="match status" value="1"/>
</dbReference>
<dbReference type="InterPro" id="IPR050428">
    <property type="entry name" value="TCS_sensor_his_kinase"/>
</dbReference>
<name>A0A4Q7NMI9_9BURK</name>
<dbReference type="Gene3D" id="3.30.565.10">
    <property type="entry name" value="Histidine kinase-like ATPase, C-terminal domain"/>
    <property type="match status" value="1"/>
</dbReference>
<comment type="subcellular location">
    <subcellularLocation>
        <location evidence="2">Membrane</location>
    </subcellularLocation>
</comment>
<dbReference type="PANTHER" id="PTHR45436:SF5">
    <property type="entry name" value="SENSOR HISTIDINE KINASE TRCS"/>
    <property type="match status" value="1"/>
</dbReference>
<dbReference type="CDD" id="cd00082">
    <property type="entry name" value="HisKA"/>
    <property type="match status" value="1"/>
</dbReference>
<keyword evidence="7 12" id="KW-0418">Kinase</keyword>
<dbReference type="EMBL" id="SGXC01000001">
    <property type="protein sequence ID" value="RZS86188.1"/>
    <property type="molecule type" value="Genomic_DNA"/>
</dbReference>
<dbReference type="PRINTS" id="PR00344">
    <property type="entry name" value="BCTRLSENSOR"/>
</dbReference>
<evidence type="ECO:0000256" key="10">
    <source>
        <dbReference type="SAM" id="Phobius"/>
    </source>
</evidence>
<dbReference type="PANTHER" id="PTHR45436">
    <property type="entry name" value="SENSOR HISTIDINE KINASE YKOH"/>
    <property type="match status" value="1"/>
</dbReference>
<keyword evidence="13" id="KW-1185">Reference proteome</keyword>
<dbReference type="InterPro" id="IPR003661">
    <property type="entry name" value="HisK_dim/P_dom"/>
</dbReference>
<dbReference type="InterPro" id="IPR004358">
    <property type="entry name" value="Sig_transdc_His_kin-like_C"/>
</dbReference>
<evidence type="ECO:0000256" key="1">
    <source>
        <dbReference type="ARBA" id="ARBA00000085"/>
    </source>
</evidence>
<evidence type="ECO:0000313" key="13">
    <source>
        <dbReference type="Proteomes" id="UP000292445"/>
    </source>
</evidence>
<keyword evidence="5" id="KW-0808">Transferase</keyword>
<dbReference type="GO" id="GO:0005886">
    <property type="term" value="C:plasma membrane"/>
    <property type="evidence" value="ECO:0007669"/>
    <property type="project" value="TreeGrafter"/>
</dbReference>
<evidence type="ECO:0000256" key="7">
    <source>
        <dbReference type="ARBA" id="ARBA00022777"/>
    </source>
</evidence>
<evidence type="ECO:0000313" key="12">
    <source>
        <dbReference type="EMBL" id="RZS86188.1"/>
    </source>
</evidence>